<sequence length="207" mass="24816">MILSLKDIKFLKDLYVVKYLNTGRILRLFKKNNEVYIRRRLKMLTDEKYIKVYVKLPSRENVYTIAKKGLTYLGYKPNKQRIGVEYSLAFGDFYFSTKCSTNFVKFNNKYYFKGLGKKKYILSIDILFKSNMWAFVIFDLDGRSIENTLKKINLYYESKAYKKLFDEFPRPLIISDDVENSKDKVENSNLNKLKVQFKHYDLAIHRY</sequence>
<gene>
    <name evidence="1" type="ORF">Z959_04200</name>
</gene>
<accession>A0AA40IS60</accession>
<organism evidence="1 2">
    <name type="scientific">Clostridium novyi B str. ATCC 27606</name>
    <dbReference type="NCBI Taxonomy" id="1443123"/>
    <lineage>
        <taxon>Bacteria</taxon>
        <taxon>Bacillati</taxon>
        <taxon>Bacillota</taxon>
        <taxon>Clostridia</taxon>
        <taxon>Eubacteriales</taxon>
        <taxon>Clostridiaceae</taxon>
        <taxon>Clostridium</taxon>
    </lineage>
</organism>
<evidence type="ECO:0000313" key="1">
    <source>
        <dbReference type="EMBL" id="KEI12499.1"/>
    </source>
</evidence>
<protein>
    <submittedName>
        <fullName evidence="1">Uncharacterized protein</fullName>
    </submittedName>
</protein>
<reference evidence="1 2" key="1">
    <citation type="submission" date="2014-02" db="EMBL/GenBank/DDBJ databases">
        <title>Plasmidome dynamics in the species complex Clostridium novyi sensu lato converts strains of independent lineages into distinctly different pathogens.</title>
        <authorList>
            <person name="Skarin H."/>
            <person name="Segerman B."/>
        </authorList>
    </citation>
    <scope>NUCLEOTIDE SEQUENCE [LARGE SCALE GENOMIC DNA]</scope>
    <source>
        <strain evidence="1 2">ATCC 27606</strain>
    </source>
</reference>
<proteinExistence type="predicted"/>
<comment type="caution">
    <text evidence="1">The sequence shown here is derived from an EMBL/GenBank/DDBJ whole genome shotgun (WGS) entry which is preliminary data.</text>
</comment>
<keyword evidence="2" id="KW-1185">Reference proteome</keyword>
<dbReference type="Proteomes" id="UP000027770">
    <property type="component" value="Unassembled WGS sequence"/>
</dbReference>
<dbReference type="AlphaFoldDB" id="A0AA40IS60"/>
<dbReference type="EMBL" id="JENW01000143">
    <property type="protein sequence ID" value="KEI12499.1"/>
    <property type="molecule type" value="Genomic_DNA"/>
</dbReference>
<dbReference type="RefSeq" id="WP_039221745.1">
    <property type="nucleotide sequence ID" value="NZ_JENW01000143.1"/>
</dbReference>
<evidence type="ECO:0000313" key="2">
    <source>
        <dbReference type="Proteomes" id="UP000027770"/>
    </source>
</evidence>
<name>A0AA40IS60_CLONO</name>